<reference evidence="1" key="1">
    <citation type="journal article" date="2021" name="Mol. Plant Microbe Interact.">
        <title>Complete Genome Sequence of the Plant-Pathogenic Fungus Colletotrichum lupini.</title>
        <authorList>
            <person name="Baroncelli R."/>
            <person name="Pensec F."/>
            <person name="Da Lio D."/>
            <person name="Boufleur T."/>
            <person name="Vicente I."/>
            <person name="Sarrocco S."/>
            <person name="Picot A."/>
            <person name="Baraldi E."/>
            <person name="Sukno S."/>
            <person name="Thon M."/>
            <person name="Le Floch G."/>
        </authorList>
    </citation>
    <scope>NUCLEOTIDE SEQUENCE</scope>
    <source>
        <strain evidence="1">IMI 504893</strain>
    </source>
</reference>
<dbReference type="Proteomes" id="UP000830671">
    <property type="component" value="Chromosome 8"/>
</dbReference>
<sequence length="397" mass="43244">MGPLTAEPYREVEVEDYGVGNSGSPPSGTVGTSDRWFPYLISVWRTSNHVTAAGELGRMQCQAEDGRTSKLAPHPPKHLHSKPKLLARLGQVVGCHRMACDDIRLRPPIDSYLGLTGDGISYTGGLCCPISSSTSATSLEKSIQRYCAYPNFGGLELKEPFTRCVLCAWGSLELVLSEAKGSFMHGALHLSVPGLSPETEPTVQKSGLANEPSGLSAFQHWWEVRCCRPAGLPNLRSGGNNGGNLECPSPVDVDTAEAALFRRGKEVGPLGDSAPAVPSRFPPFPSALLSLWPFAFPPRSTLPYLAPYGFNKKSIHADNSHPLLQHVTHDRLRFRAQPCAFTPWDSTRICSSDVSRQLDDNPFHRLFLRSNGLICADPPLPLFPSPHPNHPLLLRDD</sequence>
<dbReference type="GeneID" id="73349838"/>
<dbReference type="EMBL" id="CP019480">
    <property type="protein sequence ID" value="UQC90374.1"/>
    <property type="molecule type" value="Genomic_DNA"/>
</dbReference>
<dbReference type="KEGG" id="clup:CLUP02_15904"/>
<name>A0A9Q8T6U2_9PEZI</name>
<dbReference type="RefSeq" id="XP_049151975.1">
    <property type="nucleotide sequence ID" value="XM_049294828.1"/>
</dbReference>
<evidence type="ECO:0000313" key="2">
    <source>
        <dbReference type="Proteomes" id="UP000830671"/>
    </source>
</evidence>
<dbReference type="AlphaFoldDB" id="A0A9Q8T6U2"/>
<accession>A0A9Q8T6U2</accession>
<protein>
    <submittedName>
        <fullName evidence="1">Uncharacterized protein</fullName>
    </submittedName>
</protein>
<organism evidence="1 2">
    <name type="scientific">Colletotrichum lupini</name>
    <dbReference type="NCBI Taxonomy" id="145971"/>
    <lineage>
        <taxon>Eukaryota</taxon>
        <taxon>Fungi</taxon>
        <taxon>Dikarya</taxon>
        <taxon>Ascomycota</taxon>
        <taxon>Pezizomycotina</taxon>
        <taxon>Sordariomycetes</taxon>
        <taxon>Hypocreomycetidae</taxon>
        <taxon>Glomerellales</taxon>
        <taxon>Glomerellaceae</taxon>
        <taxon>Colletotrichum</taxon>
        <taxon>Colletotrichum acutatum species complex</taxon>
    </lineage>
</organism>
<evidence type="ECO:0000313" key="1">
    <source>
        <dbReference type="EMBL" id="UQC90374.1"/>
    </source>
</evidence>
<gene>
    <name evidence="1" type="ORF">CLUP02_15904</name>
</gene>
<proteinExistence type="predicted"/>
<keyword evidence="2" id="KW-1185">Reference proteome</keyword>